<reference evidence="1 2" key="1">
    <citation type="submission" date="2016-07" db="EMBL/GenBank/DDBJ databases">
        <title>Pervasive Adenine N6-methylation of Active Genes in Fungi.</title>
        <authorList>
            <consortium name="DOE Joint Genome Institute"/>
            <person name="Mondo S.J."/>
            <person name="Dannebaum R.O."/>
            <person name="Kuo R.C."/>
            <person name="Labutti K."/>
            <person name="Haridas S."/>
            <person name="Kuo A."/>
            <person name="Salamov A."/>
            <person name="Ahrendt S.R."/>
            <person name="Lipzen A."/>
            <person name="Sullivan W."/>
            <person name="Andreopoulos W.B."/>
            <person name="Clum A."/>
            <person name="Lindquist E."/>
            <person name="Daum C."/>
            <person name="Ramamoorthy G.K."/>
            <person name="Gryganskyi A."/>
            <person name="Culley D."/>
            <person name="Magnuson J.K."/>
            <person name="James T.Y."/>
            <person name="O'Malley M.A."/>
            <person name="Stajich J.E."/>
            <person name="Spatafora J.W."/>
            <person name="Visel A."/>
            <person name="Grigoriev I.V."/>
        </authorList>
    </citation>
    <scope>NUCLEOTIDE SEQUENCE [LARGE SCALE GENOMIC DNA]</scope>
    <source>
        <strain evidence="1 2">62-1032</strain>
    </source>
</reference>
<dbReference type="Gene3D" id="3.40.50.1240">
    <property type="entry name" value="Phosphoglycerate mutase-like"/>
    <property type="match status" value="1"/>
</dbReference>
<dbReference type="InterPro" id="IPR029033">
    <property type="entry name" value="His_PPase_superfam"/>
</dbReference>
<dbReference type="Proteomes" id="UP000193467">
    <property type="component" value="Unassembled WGS sequence"/>
</dbReference>
<dbReference type="InParanoid" id="A0A1Y2EPU8"/>
<accession>A0A1Y2EPU8</accession>
<proteinExistence type="predicted"/>
<dbReference type="PANTHER" id="PTHR48100">
    <property type="entry name" value="BROAD-SPECIFICITY PHOSPHATASE YOR283W-RELATED"/>
    <property type="match status" value="1"/>
</dbReference>
<comment type="caution">
    <text evidence="1">The sequence shown here is derived from an EMBL/GenBank/DDBJ whole genome shotgun (WGS) entry which is preliminary data.</text>
</comment>
<name>A0A1Y2EPU8_9BASI</name>
<dbReference type="GO" id="GO:0005737">
    <property type="term" value="C:cytoplasm"/>
    <property type="evidence" value="ECO:0007669"/>
    <property type="project" value="TreeGrafter"/>
</dbReference>
<sequence>MASKRIYLTRHAQGFHNVNDDYSIHDAEITPKGHQQSLDLHEATKDGLQQTAELIVSSPLIRPIQTMLIAFATLKSRIGDRVILLPEIQEINDLPSDTGSPRAVLEQHKDFAGVPGLDFSVIDESEERHGVAWTSKQGFFHPDNIPERAKWVRRWLRDREEQEIVVIAHGDVLEFITDGFFGTQEQPWANAEVRAYNFASEDDEDALLVPLGEVAKEGEQEGTSSDLK</sequence>
<dbReference type="SUPFAM" id="SSF53254">
    <property type="entry name" value="Phosphoglycerate mutase-like"/>
    <property type="match status" value="1"/>
</dbReference>
<dbReference type="FunCoup" id="A0A1Y2EPU8">
    <property type="interactions" value="308"/>
</dbReference>
<dbReference type="AlphaFoldDB" id="A0A1Y2EPU8"/>
<protein>
    <submittedName>
        <fullName evidence="1">Phosphoglycerate mutase-like protein</fullName>
    </submittedName>
</protein>
<dbReference type="EMBL" id="MCGR01000045">
    <property type="protein sequence ID" value="ORY73620.1"/>
    <property type="molecule type" value="Genomic_DNA"/>
</dbReference>
<dbReference type="Pfam" id="PF00300">
    <property type="entry name" value="His_Phos_1"/>
    <property type="match status" value="1"/>
</dbReference>
<evidence type="ECO:0000313" key="2">
    <source>
        <dbReference type="Proteomes" id="UP000193467"/>
    </source>
</evidence>
<evidence type="ECO:0000313" key="1">
    <source>
        <dbReference type="EMBL" id="ORY73620.1"/>
    </source>
</evidence>
<dbReference type="CDD" id="cd07067">
    <property type="entry name" value="HP_PGM_like"/>
    <property type="match status" value="1"/>
</dbReference>
<organism evidence="1 2">
    <name type="scientific">Leucosporidium creatinivorum</name>
    <dbReference type="NCBI Taxonomy" id="106004"/>
    <lineage>
        <taxon>Eukaryota</taxon>
        <taxon>Fungi</taxon>
        <taxon>Dikarya</taxon>
        <taxon>Basidiomycota</taxon>
        <taxon>Pucciniomycotina</taxon>
        <taxon>Microbotryomycetes</taxon>
        <taxon>Leucosporidiales</taxon>
        <taxon>Leucosporidium</taxon>
    </lineage>
</organism>
<dbReference type="GO" id="GO:0016791">
    <property type="term" value="F:phosphatase activity"/>
    <property type="evidence" value="ECO:0007669"/>
    <property type="project" value="TreeGrafter"/>
</dbReference>
<dbReference type="PANTHER" id="PTHR48100:SF54">
    <property type="entry name" value="PHOSPHATASE SPAC5H10.03-RELATED"/>
    <property type="match status" value="1"/>
</dbReference>
<dbReference type="InterPro" id="IPR013078">
    <property type="entry name" value="His_Pase_superF_clade-1"/>
</dbReference>
<keyword evidence="2" id="KW-1185">Reference proteome</keyword>
<dbReference type="SMART" id="SM00855">
    <property type="entry name" value="PGAM"/>
    <property type="match status" value="1"/>
</dbReference>
<gene>
    <name evidence="1" type="ORF">BCR35DRAFT_307076</name>
</gene>
<dbReference type="OrthoDB" id="496981at2759"/>
<dbReference type="InterPro" id="IPR050275">
    <property type="entry name" value="PGM_Phosphatase"/>
</dbReference>